<reference evidence="11 12" key="1">
    <citation type="submission" date="2014-02" db="EMBL/GenBank/DDBJ databases">
        <title>Expanding our view of genomic diversity in Candidatus Accumulibacter clades.</title>
        <authorList>
            <person name="Skennerton C.T."/>
            <person name="Barr J.J."/>
            <person name="Slater F.R."/>
            <person name="Bond P.L."/>
            <person name="Tyson G.W."/>
        </authorList>
    </citation>
    <scope>NUCLEOTIDE SEQUENCE [LARGE SCALE GENOMIC DNA]</scope>
    <source>
        <strain evidence="12">BA-92</strain>
    </source>
</reference>
<dbReference type="STRING" id="1454003.AW10_01188"/>
<comment type="function">
    <text evidence="7">Responsible for the coupling of flagellin expression to flagellar assembly by preventing expression of the flagellin genes when a component of the middle class of proteins is defective. It negatively regulates flagellar genes by inhibiting the activity of FliA by directly binding to FliA.</text>
</comment>
<evidence type="ECO:0000256" key="3">
    <source>
        <dbReference type="ARBA" id="ARBA00022491"/>
    </source>
</evidence>
<evidence type="ECO:0000256" key="5">
    <source>
        <dbReference type="ARBA" id="ARBA00023015"/>
    </source>
</evidence>
<dbReference type="GO" id="GO:0045892">
    <property type="term" value="P:negative regulation of DNA-templated transcription"/>
    <property type="evidence" value="ECO:0007669"/>
    <property type="project" value="InterPro"/>
</dbReference>
<comment type="caution">
    <text evidence="11">The sequence shown here is derived from an EMBL/GenBank/DDBJ whole genome shotgun (WGS) entry which is preliminary data.</text>
</comment>
<evidence type="ECO:0000256" key="1">
    <source>
        <dbReference type="ARBA" id="ARBA00005322"/>
    </source>
</evidence>
<gene>
    <name evidence="11" type="ORF">AW10_01188</name>
</gene>
<evidence type="ECO:0000313" key="11">
    <source>
        <dbReference type="EMBL" id="EXI81455.1"/>
    </source>
</evidence>
<feature type="domain" description="Anti-sigma-28 factor FlgM C-terminal" evidence="10">
    <location>
        <begin position="35"/>
        <end position="83"/>
    </location>
</feature>
<evidence type="ECO:0000256" key="4">
    <source>
        <dbReference type="ARBA" id="ARBA00022795"/>
    </source>
</evidence>
<evidence type="ECO:0000259" key="10">
    <source>
        <dbReference type="Pfam" id="PF04316"/>
    </source>
</evidence>
<organism evidence="11 12">
    <name type="scientific">Candidatus Accumulibacter appositus</name>
    <dbReference type="NCBI Taxonomy" id="1454003"/>
    <lineage>
        <taxon>Bacteria</taxon>
        <taxon>Pseudomonadati</taxon>
        <taxon>Pseudomonadota</taxon>
        <taxon>Betaproteobacteria</taxon>
        <taxon>Candidatus Accumulibacter</taxon>
    </lineage>
</organism>
<evidence type="ECO:0000256" key="7">
    <source>
        <dbReference type="ARBA" id="ARBA00024739"/>
    </source>
</evidence>
<evidence type="ECO:0000313" key="12">
    <source>
        <dbReference type="Proteomes" id="UP000021816"/>
    </source>
</evidence>
<proteinExistence type="inferred from homology"/>
<dbReference type="PATRIC" id="fig|1454003.3.peg.1220"/>
<name>A0A011PX72_9PROT</name>
<accession>A0A011PX72</accession>
<comment type="similarity">
    <text evidence="1">Belongs to the FlgM family.</text>
</comment>
<evidence type="ECO:0000256" key="2">
    <source>
        <dbReference type="ARBA" id="ARBA00017823"/>
    </source>
</evidence>
<sequence>MKIDSTGTTASSTVNSDARTRGSVSKPTNNAAAEVHLSELATHLQSSGDAPTFDASRVAEIKQAIAEGRFTINAEAVADRLIESASELIGSQRQS</sequence>
<dbReference type="NCBIfam" id="TIGR03824">
    <property type="entry name" value="FlgM_jcvi"/>
    <property type="match status" value="1"/>
</dbReference>
<dbReference type="EMBL" id="JEMX01000022">
    <property type="protein sequence ID" value="EXI81455.1"/>
    <property type="molecule type" value="Genomic_DNA"/>
</dbReference>
<evidence type="ECO:0000256" key="8">
    <source>
        <dbReference type="ARBA" id="ARBA00030117"/>
    </source>
</evidence>
<dbReference type="InterPro" id="IPR031316">
    <property type="entry name" value="FlgM_C"/>
</dbReference>
<keyword evidence="6" id="KW-0804">Transcription</keyword>
<dbReference type="Pfam" id="PF04316">
    <property type="entry name" value="FlgM"/>
    <property type="match status" value="1"/>
</dbReference>
<dbReference type="AlphaFoldDB" id="A0A011PX72"/>
<dbReference type="InterPro" id="IPR007412">
    <property type="entry name" value="FlgM"/>
</dbReference>
<evidence type="ECO:0000256" key="6">
    <source>
        <dbReference type="ARBA" id="ARBA00023163"/>
    </source>
</evidence>
<dbReference type="GO" id="GO:0044781">
    <property type="term" value="P:bacterial-type flagellum organization"/>
    <property type="evidence" value="ECO:0007669"/>
    <property type="project" value="UniProtKB-KW"/>
</dbReference>
<keyword evidence="4" id="KW-1005">Bacterial flagellum biogenesis</keyword>
<feature type="region of interest" description="Disordered" evidence="9">
    <location>
        <begin position="1"/>
        <end position="31"/>
    </location>
</feature>
<evidence type="ECO:0000256" key="9">
    <source>
        <dbReference type="SAM" id="MobiDB-lite"/>
    </source>
</evidence>
<dbReference type="InterPro" id="IPR035890">
    <property type="entry name" value="Anti-sigma-28_factor_FlgM_sf"/>
</dbReference>
<dbReference type="Proteomes" id="UP000021816">
    <property type="component" value="Unassembled WGS sequence"/>
</dbReference>
<protein>
    <recommendedName>
        <fullName evidence="2">Negative regulator of flagellin synthesis</fullName>
    </recommendedName>
    <alternativeName>
        <fullName evidence="8">Anti-sigma-28 factor</fullName>
    </alternativeName>
</protein>
<keyword evidence="5" id="KW-0805">Transcription regulation</keyword>
<keyword evidence="3" id="KW-0678">Repressor</keyword>
<dbReference type="SUPFAM" id="SSF101498">
    <property type="entry name" value="Anti-sigma factor FlgM"/>
    <property type="match status" value="1"/>
</dbReference>